<dbReference type="PANTHER" id="PTHR21522:SF32">
    <property type="entry name" value="OTOPETRIN-2"/>
    <property type="match status" value="1"/>
</dbReference>
<dbReference type="OrthoDB" id="6429739at2759"/>
<evidence type="ECO:0000313" key="13">
    <source>
        <dbReference type="EMBL" id="VDL99718.1"/>
    </source>
</evidence>
<feature type="chain" id="PRO_5043141469" evidence="12">
    <location>
        <begin position="26"/>
        <end position="479"/>
    </location>
</feature>
<feature type="transmembrane region" description="Helical" evidence="11">
    <location>
        <begin position="141"/>
        <end position="163"/>
    </location>
</feature>
<evidence type="ECO:0000256" key="6">
    <source>
        <dbReference type="ARBA" id="ARBA00022781"/>
    </source>
</evidence>
<protein>
    <submittedName>
        <fullName evidence="15">Ion_trans domain-containing protein</fullName>
    </submittedName>
</protein>
<evidence type="ECO:0000256" key="8">
    <source>
        <dbReference type="ARBA" id="ARBA00023065"/>
    </source>
</evidence>
<dbReference type="GO" id="GO:0015252">
    <property type="term" value="F:proton channel activity"/>
    <property type="evidence" value="ECO:0007669"/>
    <property type="project" value="InterPro"/>
</dbReference>
<feature type="transmembrane region" description="Helical" evidence="11">
    <location>
        <begin position="219"/>
        <end position="241"/>
    </location>
</feature>
<comment type="subcellular location">
    <subcellularLocation>
        <location evidence="1">Cell membrane</location>
        <topology evidence="1">Multi-pass membrane protein</topology>
    </subcellularLocation>
</comment>
<evidence type="ECO:0000256" key="2">
    <source>
        <dbReference type="ARBA" id="ARBA00006513"/>
    </source>
</evidence>
<organism evidence="15">
    <name type="scientific">Schistocephalus solidus</name>
    <name type="common">Tapeworm</name>
    <dbReference type="NCBI Taxonomy" id="70667"/>
    <lineage>
        <taxon>Eukaryota</taxon>
        <taxon>Metazoa</taxon>
        <taxon>Spiralia</taxon>
        <taxon>Lophotrochozoa</taxon>
        <taxon>Platyhelminthes</taxon>
        <taxon>Cestoda</taxon>
        <taxon>Eucestoda</taxon>
        <taxon>Diphyllobothriidea</taxon>
        <taxon>Diphyllobothriidae</taxon>
        <taxon>Schistocephalus</taxon>
    </lineage>
</organism>
<feature type="signal peptide" evidence="12">
    <location>
        <begin position="1"/>
        <end position="25"/>
    </location>
</feature>
<evidence type="ECO:0000256" key="1">
    <source>
        <dbReference type="ARBA" id="ARBA00004651"/>
    </source>
</evidence>
<keyword evidence="6" id="KW-0375">Hydrogen ion transport</keyword>
<feature type="transmembrane region" description="Helical" evidence="11">
    <location>
        <begin position="301"/>
        <end position="328"/>
    </location>
</feature>
<keyword evidence="14" id="KW-1185">Reference proteome</keyword>
<reference evidence="15" key="1">
    <citation type="submission" date="2016-06" db="UniProtKB">
        <authorList>
            <consortium name="WormBaseParasite"/>
        </authorList>
    </citation>
    <scope>IDENTIFICATION</scope>
</reference>
<evidence type="ECO:0000256" key="3">
    <source>
        <dbReference type="ARBA" id="ARBA00022448"/>
    </source>
</evidence>
<feature type="transmembrane region" description="Helical" evidence="11">
    <location>
        <begin position="184"/>
        <end position="207"/>
    </location>
</feature>
<keyword evidence="9 11" id="KW-0472">Membrane</keyword>
<keyword evidence="5 11" id="KW-0812">Transmembrane</keyword>
<dbReference type="AlphaFoldDB" id="A0A183TA35"/>
<sequence length="479" mass="53740">MSLVVLCHAKLFGFCLLHLLTVNLCAWLDSSLEKLNTSLAHNGKVLEKIGWVMFPLTGYLLPSVSEFCAINAAVFFELLQRVGKKSLINVDEHHKSGKATIWTWIRTNGIVQVTGLFCAAFVLALVFVLELDVIKEPRVRHIIHIAECLTFGIIALGVGIAALRSTRKLKFTANLVSEGVDEKLLYVTYFAHVIYDSIIIIGLGNAVRALPSGSNDKLLGAFRIILAIVEIVEVTVQTYVIQDSFYRCSERAMEKEKKWGQTYLGCLLVINMSLWMILSFQTKHQDYMVKKYVDLDLHKTFLYTVFPMVVLFRFHSTVCLSVSFNGIYQDEVARFASMLNTLHKARARLKIHEHDASNDILALAPLSRHGAAAYTALGINPNSRCQSLVLLPTFLNKDGSIEDDEEPNRSATARRLGVANTTLTGKEAKHIKAMLFTGRRTTLQNMELAQMRLEHQSMAVQLAEKQLAGKKVIRDSEWL</sequence>
<keyword evidence="7 11" id="KW-1133">Transmembrane helix</keyword>
<evidence type="ECO:0000313" key="15">
    <source>
        <dbReference type="WBParaSite" id="SSLN_0001383601-mRNA-1"/>
    </source>
</evidence>
<feature type="transmembrane region" description="Helical" evidence="11">
    <location>
        <begin position="262"/>
        <end position="281"/>
    </location>
</feature>
<evidence type="ECO:0000256" key="7">
    <source>
        <dbReference type="ARBA" id="ARBA00022989"/>
    </source>
</evidence>
<evidence type="ECO:0000256" key="12">
    <source>
        <dbReference type="SAM" id="SignalP"/>
    </source>
</evidence>
<keyword evidence="10" id="KW-0407">Ion channel</keyword>
<gene>
    <name evidence="13" type="ORF">SSLN_LOCUS13333</name>
</gene>
<keyword evidence="8" id="KW-0406">Ion transport</keyword>
<evidence type="ECO:0000256" key="4">
    <source>
        <dbReference type="ARBA" id="ARBA00022475"/>
    </source>
</evidence>
<feature type="transmembrane region" description="Helical" evidence="11">
    <location>
        <begin position="110"/>
        <end position="129"/>
    </location>
</feature>
<accession>A0A183TA35</accession>
<proteinExistence type="inferred from homology"/>
<dbReference type="PANTHER" id="PTHR21522">
    <property type="entry name" value="PROTON CHANNEL OTOP"/>
    <property type="match status" value="1"/>
</dbReference>
<evidence type="ECO:0000256" key="5">
    <source>
        <dbReference type="ARBA" id="ARBA00022692"/>
    </source>
</evidence>
<evidence type="ECO:0000256" key="11">
    <source>
        <dbReference type="SAM" id="Phobius"/>
    </source>
</evidence>
<dbReference type="Pfam" id="PF03189">
    <property type="entry name" value="Otopetrin"/>
    <property type="match status" value="1"/>
</dbReference>
<name>A0A183TA35_SCHSO</name>
<dbReference type="EMBL" id="UYSU01038002">
    <property type="protein sequence ID" value="VDL99718.1"/>
    <property type="molecule type" value="Genomic_DNA"/>
</dbReference>
<reference evidence="13 14" key="2">
    <citation type="submission" date="2018-11" db="EMBL/GenBank/DDBJ databases">
        <authorList>
            <consortium name="Pathogen Informatics"/>
        </authorList>
    </citation>
    <scope>NUCLEOTIDE SEQUENCE [LARGE SCALE GENOMIC DNA]</scope>
    <source>
        <strain evidence="13 14">NST_G2</strain>
    </source>
</reference>
<dbReference type="Proteomes" id="UP000275846">
    <property type="component" value="Unassembled WGS sequence"/>
</dbReference>
<keyword evidence="3" id="KW-0813">Transport</keyword>
<dbReference type="InterPro" id="IPR004878">
    <property type="entry name" value="Otopetrin"/>
</dbReference>
<keyword evidence="4" id="KW-1003">Cell membrane</keyword>
<keyword evidence="12" id="KW-0732">Signal</keyword>
<evidence type="ECO:0000256" key="9">
    <source>
        <dbReference type="ARBA" id="ARBA00023136"/>
    </source>
</evidence>
<evidence type="ECO:0000313" key="14">
    <source>
        <dbReference type="Proteomes" id="UP000275846"/>
    </source>
</evidence>
<comment type="similarity">
    <text evidence="2">Belongs to the otopetrin family.</text>
</comment>
<evidence type="ECO:0000256" key="10">
    <source>
        <dbReference type="ARBA" id="ARBA00023303"/>
    </source>
</evidence>
<dbReference type="GO" id="GO:0005886">
    <property type="term" value="C:plasma membrane"/>
    <property type="evidence" value="ECO:0007669"/>
    <property type="project" value="UniProtKB-SubCell"/>
</dbReference>
<dbReference type="WBParaSite" id="SSLN_0001383601-mRNA-1">
    <property type="protein sequence ID" value="SSLN_0001383601-mRNA-1"/>
    <property type="gene ID" value="SSLN_0001383601"/>
</dbReference>